<dbReference type="InterPro" id="IPR029752">
    <property type="entry name" value="D-isomer_DH_CS1"/>
</dbReference>
<dbReference type="PROSITE" id="PS00065">
    <property type="entry name" value="D_2_HYDROXYACID_DH_1"/>
    <property type="match status" value="1"/>
</dbReference>
<dbReference type="PANTHER" id="PTHR42789">
    <property type="entry name" value="D-ISOMER SPECIFIC 2-HYDROXYACID DEHYDROGENASE FAMILY PROTEIN (AFU_ORTHOLOGUE AFUA_6G10090)"/>
    <property type="match status" value="1"/>
</dbReference>
<dbReference type="SUPFAM" id="SSF51735">
    <property type="entry name" value="NAD(P)-binding Rossmann-fold domains"/>
    <property type="match status" value="1"/>
</dbReference>
<keyword evidence="3" id="KW-0520">NAD</keyword>
<dbReference type="OrthoDB" id="9793626at2"/>
<dbReference type="Proteomes" id="UP000198440">
    <property type="component" value="Unassembled WGS sequence"/>
</dbReference>
<dbReference type="PANTHER" id="PTHR42789:SF1">
    <property type="entry name" value="D-ISOMER SPECIFIC 2-HYDROXYACID DEHYDROGENASE FAMILY PROTEIN (AFU_ORTHOLOGUE AFUA_6G10090)"/>
    <property type="match status" value="1"/>
</dbReference>
<dbReference type="GO" id="GO:0051287">
    <property type="term" value="F:NAD binding"/>
    <property type="evidence" value="ECO:0007669"/>
    <property type="project" value="InterPro"/>
</dbReference>
<dbReference type="SUPFAM" id="SSF52283">
    <property type="entry name" value="Formate/glycerate dehydrogenase catalytic domain-like"/>
    <property type="match status" value="1"/>
</dbReference>
<dbReference type="InterPro" id="IPR036291">
    <property type="entry name" value="NAD(P)-bd_dom_sf"/>
</dbReference>
<name>A0A239M5H8_9RHOB</name>
<protein>
    <submittedName>
        <fullName evidence="5">D-3-phosphoglycerate dehydrogenase</fullName>
    </submittedName>
</protein>
<dbReference type="InterPro" id="IPR006140">
    <property type="entry name" value="D-isomer_DH_NAD-bd"/>
</dbReference>
<organism evidence="5 6">
    <name type="scientific">Antarctobacter heliothermus</name>
    <dbReference type="NCBI Taxonomy" id="74033"/>
    <lineage>
        <taxon>Bacteria</taxon>
        <taxon>Pseudomonadati</taxon>
        <taxon>Pseudomonadota</taxon>
        <taxon>Alphaproteobacteria</taxon>
        <taxon>Rhodobacterales</taxon>
        <taxon>Roseobacteraceae</taxon>
        <taxon>Antarctobacter</taxon>
    </lineage>
</organism>
<dbReference type="InterPro" id="IPR029753">
    <property type="entry name" value="D-isomer_DH_CS"/>
</dbReference>
<comment type="similarity">
    <text evidence="1">Belongs to the D-isomer specific 2-hydroxyacid dehydrogenase family.</text>
</comment>
<evidence type="ECO:0000256" key="2">
    <source>
        <dbReference type="ARBA" id="ARBA00023002"/>
    </source>
</evidence>
<evidence type="ECO:0000259" key="4">
    <source>
        <dbReference type="Pfam" id="PF02826"/>
    </source>
</evidence>
<dbReference type="RefSeq" id="WP_089280530.1">
    <property type="nucleotide sequence ID" value="NZ_FZON01000122.1"/>
</dbReference>
<reference evidence="5 6" key="1">
    <citation type="submission" date="2017-06" db="EMBL/GenBank/DDBJ databases">
        <authorList>
            <person name="Kim H.J."/>
            <person name="Triplett B.A."/>
        </authorList>
    </citation>
    <scope>NUCLEOTIDE SEQUENCE [LARGE SCALE GENOMIC DNA]</scope>
    <source>
        <strain evidence="5 6">DSM 11445</strain>
    </source>
</reference>
<evidence type="ECO:0000256" key="1">
    <source>
        <dbReference type="ARBA" id="ARBA00005854"/>
    </source>
</evidence>
<keyword evidence="2" id="KW-0560">Oxidoreductase</keyword>
<proteinExistence type="inferred from homology"/>
<feature type="domain" description="D-isomer specific 2-hydroxyacid dehydrogenase NAD-binding" evidence="4">
    <location>
        <begin position="109"/>
        <end position="281"/>
    </location>
</feature>
<evidence type="ECO:0000256" key="3">
    <source>
        <dbReference type="ARBA" id="ARBA00023027"/>
    </source>
</evidence>
<dbReference type="AlphaFoldDB" id="A0A239M5H8"/>
<dbReference type="EMBL" id="FZON01000122">
    <property type="protein sequence ID" value="SNT37921.1"/>
    <property type="molecule type" value="Genomic_DNA"/>
</dbReference>
<dbReference type="Pfam" id="PF02826">
    <property type="entry name" value="2-Hacid_dh_C"/>
    <property type="match status" value="1"/>
</dbReference>
<sequence length="295" mass="30221">MTSIILTTSPTFATIGGLSERIAADGYTLVRFPQIGAGYLEALAEAEFLVAGLPPVDAATIAAAPRLKGILKHGVGLDSIDIDAASRAGLPVMSTPGANAQAVAELALGAIFALSRNTVAGHETVAQGGWHRRRGREVTGRTLGILGFGQIGQRLARMARGVGMLVIAHDTFPNPDAAREIGVELVPFGTLLARADHLSLHLSGGPSSTGLIGSQALARMKPGACLLNYARGSIVDLDALAHALGSGHLGGAALDAFVEEPPDTSHAIFAQPNTLFSPHSGADCKRSVDTAAYAA</sequence>
<evidence type="ECO:0000313" key="5">
    <source>
        <dbReference type="EMBL" id="SNT37921.1"/>
    </source>
</evidence>
<gene>
    <name evidence="5" type="ORF">SAMN04488078_11223</name>
</gene>
<dbReference type="GO" id="GO:0016616">
    <property type="term" value="F:oxidoreductase activity, acting on the CH-OH group of donors, NAD or NADP as acceptor"/>
    <property type="evidence" value="ECO:0007669"/>
    <property type="project" value="InterPro"/>
</dbReference>
<evidence type="ECO:0000313" key="6">
    <source>
        <dbReference type="Proteomes" id="UP000198440"/>
    </source>
</evidence>
<dbReference type="PROSITE" id="PS00671">
    <property type="entry name" value="D_2_HYDROXYACID_DH_3"/>
    <property type="match status" value="1"/>
</dbReference>
<accession>A0A239M5H8</accession>
<dbReference type="InterPro" id="IPR050857">
    <property type="entry name" value="D-2-hydroxyacid_DH"/>
</dbReference>
<dbReference type="Gene3D" id="3.40.50.720">
    <property type="entry name" value="NAD(P)-binding Rossmann-like Domain"/>
    <property type="match status" value="2"/>
</dbReference>